<protein>
    <recommendedName>
        <fullName evidence="7">Zn(2)-C6 fungal-type domain-containing protein</fullName>
    </recommendedName>
</protein>
<comment type="caution">
    <text evidence="8">The sequence shown here is derived from an EMBL/GenBank/DDBJ whole genome shotgun (WGS) entry which is preliminary data.</text>
</comment>
<dbReference type="SUPFAM" id="SSF57701">
    <property type="entry name" value="Zn2/Cys6 DNA-binding domain"/>
    <property type="match status" value="1"/>
</dbReference>
<name>A0AAN6ESX5_EXODE</name>
<feature type="region of interest" description="Disordered" evidence="6">
    <location>
        <begin position="88"/>
        <end position="201"/>
    </location>
</feature>
<proteinExistence type="predicted"/>
<dbReference type="GO" id="GO:0045944">
    <property type="term" value="P:positive regulation of transcription by RNA polymerase II"/>
    <property type="evidence" value="ECO:0007669"/>
    <property type="project" value="TreeGrafter"/>
</dbReference>
<gene>
    <name evidence="8" type="ORF">HRR80_005084</name>
</gene>
<evidence type="ECO:0000256" key="5">
    <source>
        <dbReference type="ARBA" id="ARBA00023242"/>
    </source>
</evidence>
<evidence type="ECO:0000259" key="7">
    <source>
        <dbReference type="PROSITE" id="PS50048"/>
    </source>
</evidence>
<dbReference type="GO" id="GO:0000981">
    <property type="term" value="F:DNA-binding transcription factor activity, RNA polymerase II-specific"/>
    <property type="evidence" value="ECO:0007669"/>
    <property type="project" value="InterPro"/>
</dbReference>
<dbReference type="Gene3D" id="4.10.240.10">
    <property type="entry name" value="Zn(2)-C6 fungal-type DNA-binding domain"/>
    <property type="match status" value="1"/>
</dbReference>
<evidence type="ECO:0000256" key="1">
    <source>
        <dbReference type="ARBA" id="ARBA00004123"/>
    </source>
</evidence>
<keyword evidence="3" id="KW-0238">DNA-binding</keyword>
<feature type="compositionally biased region" description="Polar residues" evidence="6">
    <location>
        <begin position="134"/>
        <end position="153"/>
    </location>
</feature>
<evidence type="ECO:0000256" key="3">
    <source>
        <dbReference type="ARBA" id="ARBA00023125"/>
    </source>
</evidence>
<dbReference type="PANTHER" id="PTHR47540">
    <property type="entry name" value="THIAMINE REPRESSIBLE GENES REGULATORY PROTEIN THI5"/>
    <property type="match status" value="1"/>
</dbReference>
<organism evidence="8 9">
    <name type="scientific">Exophiala dermatitidis</name>
    <name type="common">Black yeast-like fungus</name>
    <name type="synonym">Wangiella dermatitidis</name>
    <dbReference type="NCBI Taxonomy" id="5970"/>
    <lineage>
        <taxon>Eukaryota</taxon>
        <taxon>Fungi</taxon>
        <taxon>Dikarya</taxon>
        <taxon>Ascomycota</taxon>
        <taxon>Pezizomycotina</taxon>
        <taxon>Eurotiomycetes</taxon>
        <taxon>Chaetothyriomycetidae</taxon>
        <taxon>Chaetothyriales</taxon>
        <taxon>Herpotrichiellaceae</taxon>
        <taxon>Exophiala</taxon>
    </lineage>
</organism>
<feature type="domain" description="Zn(2)-C6 fungal-type" evidence="7">
    <location>
        <begin position="55"/>
        <end position="85"/>
    </location>
</feature>
<evidence type="ECO:0000313" key="9">
    <source>
        <dbReference type="Proteomes" id="UP001161757"/>
    </source>
</evidence>
<dbReference type="PROSITE" id="PS00463">
    <property type="entry name" value="ZN2_CY6_FUNGAL_1"/>
    <property type="match status" value="1"/>
</dbReference>
<dbReference type="PANTHER" id="PTHR47540:SF4">
    <property type="entry name" value="TRANSCRIPTION FACTOR RGLT"/>
    <property type="match status" value="1"/>
</dbReference>
<feature type="region of interest" description="Disordered" evidence="6">
    <location>
        <begin position="435"/>
        <end position="456"/>
    </location>
</feature>
<comment type="subcellular location">
    <subcellularLocation>
        <location evidence="1">Nucleus</location>
    </subcellularLocation>
</comment>
<keyword evidence="5" id="KW-0539">Nucleus</keyword>
<dbReference type="SMART" id="SM00066">
    <property type="entry name" value="GAL4"/>
    <property type="match status" value="1"/>
</dbReference>
<dbReference type="AlphaFoldDB" id="A0AAN6ESX5"/>
<dbReference type="CDD" id="cd00067">
    <property type="entry name" value="GAL4"/>
    <property type="match status" value="1"/>
</dbReference>
<evidence type="ECO:0000256" key="6">
    <source>
        <dbReference type="SAM" id="MobiDB-lite"/>
    </source>
</evidence>
<dbReference type="GO" id="GO:0005634">
    <property type="term" value="C:nucleus"/>
    <property type="evidence" value="ECO:0007669"/>
    <property type="project" value="UniProtKB-SubCell"/>
</dbReference>
<evidence type="ECO:0000256" key="2">
    <source>
        <dbReference type="ARBA" id="ARBA00023015"/>
    </source>
</evidence>
<dbReference type="InterPro" id="IPR036864">
    <property type="entry name" value="Zn2-C6_fun-type_DNA-bd_sf"/>
</dbReference>
<sequence>MAYKETAAASLSSYGPDPIATTFAATDWVPGIGEPEVPAYSAAFDADVSMKRHAACDECRKRKLKCSGEPNGCERCRKQHLTCHYSVQKQMGRPRKRQKLDYNTDDSVNPMGAGYAGPMTSGQTSQDAPRENTYLFNASNPSTSHINQQSGKQTRGPYAHGAPPPGDGGSRRTARGSTSTSPYDEPRTPPTDPALAGMVPELNAPYPTDVSLWPDFADMSLLAMPAHDSHGKEGTYYTADTSLPATHASEGNGESVTTTTAGDYSFDPDADPSSLTQLPAIPDCPCLPNLYLTLSTLSTLSALPVSSGTIDTLLRAHRTGRDVIYCAVCPQKFQSGSQNLMLSSTLLTVLADQWHRVKKATAIDLRKGFGAQPQQTWSSAATSSSAALSSAETDGGSISPPNKLMSVREDLEWRTFGYKLIRAYVFGDAPVPTPPDLQISGGSGSGSNSNTTPAQASSLASTPLAVADAAAAEPIYTLSDLCNALERRQRQWHGLLPGCHEFPARLTDDLTRGHSAGMTLEDIKRCEDETNASGDGWLCLKIARHTKSVMSSLDSPPPRLITSLGA</sequence>
<reference evidence="8" key="1">
    <citation type="submission" date="2023-01" db="EMBL/GenBank/DDBJ databases">
        <title>Exophiala dermititidis isolated from Cystic Fibrosis Patient.</title>
        <authorList>
            <person name="Kurbessoian T."/>
            <person name="Crocker A."/>
            <person name="Murante D."/>
            <person name="Hogan D.A."/>
            <person name="Stajich J.E."/>
        </authorList>
    </citation>
    <scope>NUCLEOTIDE SEQUENCE</scope>
    <source>
        <strain evidence="8">Ex8</strain>
    </source>
</reference>
<dbReference type="GO" id="GO:0043565">
    <property type="term" value="F:sequence-specific DNA binding"/>
    <property type="evidence" value="ECO:0007669"/>
    <property type="project" value="TreeGrafter"/>
</dbReference>
<accession>A0AAN6ESX5</accession>
<keyword evidence="4" id="KW-0804">Transcription</keyword>
<evidence type="ECO:0000256" key="4">
    <source>
        <dbReference type="ARBA" id="ARBA00023163"/>
    </source>
</evidence>
<evidence type="ECO:0000313" key="8">
    <source>
        <dbReference type="EMBL" id="KAJ8991026.1"/>
    </source>
</evidence>
<dbReference type="EMBL" id="JAJGCB010000009">
    <property type="protein sequence ID" value="KAJ8991026.1"/>
    <property type="molecule type" value="Genomic_DNA"/>
</dbReference>
<dbReference type="Pfam" id="PF00172">
    <property type="entry name" value="Zn_clus"/>
    <property type="match status" value="1"/>
</dbReference>
<dbReference type="Proteomes" id="UP001161757">
    <property type="component" value="Unassembled WGS sequence"/>
</dbReference>
<keyword evidence="2" id="KW-0805">Transcription regulation</keyword>
<dbReference type="InterPro" id="IPR001138">
    <property type="entry name" value="Zn2Cys6_DnaBD"/>
</dbReference>
<dbReference type="GO" id="GO:0008270">
    <property type="term" value="F:zinc ion binding"/>
    <property type="evidence" value="ECO:0007669"/>
    <property type="project" value="InterPro"/>
</dbReference>
<dbReference type="PROSITE" id="PS50048">
    <property type="entry name" value="ZN2_CY6_FUNGAL_2"/>
    <property type="match status" value="1"/>
</dbReference>
<dbReference type="InterPro" id="IPR051711">
    <property type="entry name" value="Stress_Response_Reg"/>
</dbReference>